<feature type="compositionally biased region" description="Basic and acidic residues" evidence="1">
    <location>
        <begin position="83"/>
        <end position="105"/>
    </location>
</feature>
<protein>
    <submittedName>
        <fullName evidence="2">Uncharacterized protein</fullName>
    </submittedName>
</protein>
<evidence type="ECO:0000313" key="3">
    <source>
        <dbReference type="Proteomes" id="UP000282971"/>
    </source>
</evidence>
<name>A0A437LXQ4_9SPHN</name>
<organism evidence="2 3">
    <name type="scientific">Sphingomonas crocodyli</name>
    <dbReference type="NCBI Taxonomy" id="1979270"/>
    <lineage>
        <taxon>Bacteria</taxon>
        <taxon>Pseudomonadati</taxon>
        <taxon>Pseudomonadota</taxon>
        <taxon>Alphaproteobacteria</taxon>
        <taxon>Sphingomonadales</taxon>
        <taxon>Sphingomonadaceae</taxon>
        <taxon>Sphingomonas</taxon>
    </lineage>
</organism>
<reference evidence="2 3" key="1">
    <citation type="submission" date="2019-01" db="EMBL/GenBank/DDBJ databases">
        <authorList>
            <person name="Chen W.-M."/>
        </authorList>
    </citation>
    <scope>NUCLEOTIDE SEQUENCE [LARGE SCALE GENOMIC DNA]</scope>
    <source>
        <strain evidence="2 3">CCP-7</strain>
    </source>
</reference>
<proteinExistence type="predicted"/>
<comment type="caution">
    <text evidence="2">The sequence shown here is derived from an EMBL/GenBank/DDBJ whole genome shotgun (WGS) entry which is preliminary data.</text>
</comment>
<evidence type="ECO:0000313" key="2">
    <source>
        <dbReference type="EMBL" id="RVT90136.1"/>
    </source>
</evidence>
<dbReference type="RefSeq" id="WP_127745386.1">
    <property type="nucleotide sequence ID" value="NZ_SACN01000003.1"/>
</dbReference>
<evidence type="ECO:0000256" key="1">
    <source>
        <dbReference type="SAM" id="MobiDB-lite"/>
    </source>
</evidence>
<dbReference type="Proteomes" id="UP000282971">
    <property type="component" value="Unassembled WGS sequence"/>
</dbReference>
<dbReference type="AlphaFoldDB" id="A0A437LXQ4"/>
<dbReference type="EMBL" id="SACN01000003">
    <property type="protein sequence ID" value="RVT90136.1"/>
    <property type="molecule type" value="Genomic_DNA"/>
</dbReference>
<gene>
    <name evidence="2" type="ORF">EOD43_17665</name>
</gene>
<sequence length="115" mass="12797">MLALLKPFLCRARPAQFRFLPILTRCCQPSGGKWRRISARPFRRQASMSADLLRRLIEGGTPVALIAEVAQALGEAAANQRNLDRRRAADAARQRARRDREKEAASCDATLGQVP</sequence>
<feature type="region of interest" description="Disordered" evidence="1">
    <location>
        <begin position="83"/>
        <end position="115"/>
    </location>
</feature>
<accession>A0A437LXQ4</accession>
<keyword evidence="3" id="KW-1185">Reference proteome</keyword>